<dbReference type="PANTHER" id="PTHR11616">
    <property type="entry name" value="SODIUM/CHLORIDE DEPENDENT TRANSPORTER"/>
    <property type="match status" value="1"/>
</dbReference>
<dbReference type="SUPFAM" id="SSF161070">
    <property type="entry name" value="SNF-like"/>
    <property type="match status" value="1"/>
</dbReference>
<evidence type="ECO:0000256" key="14">
    <source>
        <dbReference type="PIRSR" id="PIRSR600175-1"/>
    </source>
</evidence>
<keyword evidence="7 18" id="KW-1133">Transmembrane helix</keyword>
<evidence type="ECO:0000256" key="1">
    <source>
        <dbReference type="ARBA" id="ARBA00004141"/>
    </source>
</evidence>
<evidence type="ECO:0000256" key="6">
    <source>
        <dbReference type="ARBA" id="ARBA00022970"/>
    </source>
</evidence>
<gene>
    <name evidence="19" type="ORF">HUG17_6360</name>
</gene>
<dbReference type="Proteomes" id="UP000828236">
    <property type="component" value="Unassembled WGS sequence"/>
</dbReference>
<evidence type="ECO:0000256" key="4">
    <source>
        <dbReference type="ARBA" id="ARBA00022692"/>
    </source>
</evidence>
<feature type="transmembrane region" description="Helical" evidence="18">
    <location>
        <begin position="448"/>
        <end position="474"/>
    </location>
</feature>
<feature type="compositionally biased region" description="Basic and acidic residues" evidence="17">
    <location>
        <begin position="30"/>
        <end position="41"/>
    </location>
</feature>
<proteinExistence type="inferred from homology"/>
<protein>
    <recommendedName>
        <fullName evidence="16">Transporter</fullName>
    </recommendedName>
</protein>
<dbReference type="EMBL" id="SDOV01000002">
    <property type="protein sequence ID" value="KAH7643998.1"/>
    <property type="molecule type" value="Genomic_DNA"/>
</dbReference>
<feature type="transmembrane region" description="Helical" evidence="18">
    <location>
        <begin position="91"/>
        <end position="112"/>
    </location>
</feature>
<evidence type="ECO:0000256" key="13">
    <source>
        <dbReference type="ARBA" id="ARBA00037785"/>
    </source>
</evidence>
<dbReference type="GO" id="GO:0089718">
    <property type="term" value="P:amino acid import across plasma membrane"/>
    <property type="evidence" value="ECO:0007669"/>
    <property type="project" value="TreeGrafter"/>
</dbReference>
<evidence type="ECO:0000256" key="12">
    <source>
        <dbReference type="ARBA" id="ARBA00023201"/>
    </source>
</evidence>
<evidence type="ECO:0000256" key="10">
    <source>
        <dbReference type="ARBA" id="ARBA00023136"/>
    </source>
</evidence>
<keyword evidence="9" id="KW-0406">Ion transport</keyword>
<keyword evidence="10 18" id="KW-0472">Membrane</keyword>
<evidence type="ECO:0000256" key="11">
    <source>
        <dbReference type="ARBA" id="ARBA00023180"/>
    </source>
</evidence>
<evidence type="ECO:0000256" key="16">
    <source>
        <dbReference type="RuleBase" id="RU003732"/>
    </source>
</evidence>
<organism evidence="19">
    <name type="scientific">Dermatophagoides farinae</name>
    <name type="common">American house dust mite</name>
    <dbReference type="NCBI Taxonomy" id="6954"/>
    <lineage>
        <taxon>Eukaryota</taxon>
        <taxon>Metazoa</taxon>
        <taxon>Ecdysozoa</taxon>
        <taxon>Arthropoda</taxon>
        <taxon>Chelicerata</taxon>
        <taxon>Arachnida</taxon>
        <taxon>Acari</taxon>
        <taxon>Acariformes</taxon>
        <taxon>Sarcoptiformes</taxon>
        <taxon>Astigmata</taxon>
        <taxon>Psoroptidia</taxon>
        <taxon>Analgoidea</taxon>
        <taxon>Pyroglyphidae</taxon>
        <taxon>Dermatophagoidinae</taxon>
        <taxon>Dermatophagoides</taxon>
    </lineage>
</organism>
<evidence type="ECO:0000256" key="8">
    <source>
        <dbReference type="ARBA" id="ARBA00023053"/>
    </source>
</evidence>
<dbReference type="OrthoDB" id="6581954at2759"/>
<feature type="disulfide bond" evidence="15">
    <location>
        <begin position="172"/>
        <end position="181"/>
    </location>
</feature>
<feature type="transmembrane region" description="Helical" evidence="18">
    <location>
        <begin position="314"/>
        <end position="335"/>
    </location>
</feature>
<dbReference type="PROSITE" id="PS00610">
    <property type="entry name" value="NA_NEUROTRAN_SYMP_1"/>
    <property type="match status" value="1"/>
</dbReference>
<feature type="transmembrane region" description="Helical" evidence="18">
    <location>
        <begin position="522"/>
        <end position="542"/>
    </location>
</feature>
<dbReference type="GO" id="GO:0046872">
    <property type="term" value="F:metal ion binding"/>
    <property type="evidence" value="ECO:0007669"/>
    <property type="project" value="UniProtKB-KW"/>
</dbReference>
<keyword evidence="3 16" id="KW-0813">Transport</keyword>
<feature type="transmembrane region" description="Helical" evidence="18">
    <location>
        <begin position="562"/>
        <end position="583"/>
    </location>
</feature>
<feature type="transmembrane region" description="Helical" evidence="18">
    <location>
        <begin position="405"/>
        <end position="427"/>
    </location>
</feature>
<comment type="function">
    <text evidence="13">Unusual broad substrate spectrum amino acid:sodium cotransporter that promotes absorption of the D isomers of essential amino acids. Neutral amino acids are the preferred substrates, especially methionine and phenylalanine.</text>
</comment>
<keyword evidence="11" id="KW-0325">Glycoprotein</keyword>
<comment type="similarity">
    <text evidence="2 16">Belongs to the sodium:neurotransmitter symporter (SNF) (TC 2.A.22) family.</text>
</comment>
<feature type="transmembrane region" description="Helical" evidence="18">
    <location>
        <begin position="347"/>
        <end position="372"/>
    </location>
</feature>
<keyword evidence="14" id="KW-0479">Metal-binding</keyword>
<evidence type="ECO:0000256" key="7">
    <source>
        <dbReference type="ARBA" id="ARBA00022989"/>
    </source>
</evidence>
<evidence type="ECO:0000313" key="19">
    <source>
        <dbReference type="EMBL" id="KAH7643998.1"/>
    </source>
</evidence>
<dbReference type="AlphaFoldDB" id="A0A9D4P4S6"/>
<sequence>MSIKNIDSSDRHILPNGHHNNNNDDDDDGKDSIIEEKKLQQSDDDTEQQQQRDQWGGQVEFLLACLGNAVGLGNCWRFPYLCYKNGGGAFLLPYLICCLVIGLPLFLIELGLGQFSAMGPGQLWANLSPLFRGVGLASIISSAIVAIYYNMIIAWTLFYFVESFFGQNWQRCTNEFNTENCFSILNNNNNITTNRFNFTNTNVDVVFSNHSISSTEEFFNNYVLIKSNGIDDMNEMNWKLVAALFISWCIVALALIKGIQSSGKVVYFTATFPYVILAILLARGITLPGSYDGLHYYLMPNWKRIYDVDVWRDAAVQVFYSFGIGGGGMITYASYNRFHNPVTKHALLVGIGDFATSIFCGAVVFTMIGYMASALNKPIEQIVQDGAGLAFIVIPEGLSRMPISLLWSVLFFTMLFLLGIDSQFAMVETVITYLFDDIRSKKLKVNKPLIVILTSIVWFLFGLPLCTNAGIYIFTIMDEYSIGIPCLVIGLLEIFIVTYIYGIDIFFDNLEKMTKWKPKILLQSHLVIMITVIAPGVMLWILVKQLFETPALNYGSYQYPYWAIWIGWSFALLSIIAIPLMMIKESLLVLFSNKYSKKTINQKLRMLIKPTGKWWNNYNHMHKNESFYDDTIMNNVHNNNNNQISTTDSFDLMIQSASNETINEIPTKIISTKPINGRINHAATINDE</sequence>
<evidence type="ECO:0000256" key="3">
    <source>
        <dbReference type="ARBA" id="ARBA00022448"/>
    </source>
</evidence>
<keyword evidence="4 16" id="KW-0812">Transmembrane</keyword>
<keyword evidence="6" id="KW-0029">Amino-acid transport</keyword>
<feature type="binding site" evidence="14">
    <location>
        <position position="67"/>
    </location>
    <ligand>
        <name>Na(+)</name>
        <dbReference type="ChEBI" id="CHEBI:29101"/>
        <label>1</label>
    </ligand>
</feature>
<feature type="binding site" evidence="14">
    <location>
        <position position="418"/>
    </location>
    <ligand>
        <name>Na(+)</name>
        <dbReference type="ChEBI" id="CHEBI:29101"/>
        <label>1</label>
    </ligand>
</feature>
<dbReference type="GO" id="GO:0015179">
    <property type="term" value="F:L-amino acid transmembrane transporter activity"/>
    <property type="evidence" value="ECO:0007669"/>
    <property type="project" value="TreeGrafter"/>
</dbReference>
<keyword evidence="12" id="KW-0739">Sodium transport</keyword>
<dbReference type="GO" id="GO:0005886">
    <property type="term" value="C:plasma membrane"/>
    <property type="evidence" value="ECO:0007669"/>
    <property type="project" value="TreeGrafter"/>
</dbReference>
<evidence type="ECO:0000256" key="2">
    <source>
        <dbReference type="ARBA" id="ARBA00006459"/>
    </source>
</evidence>
<comment type="subcellular location">
    <subcellularLocation>
        <location evidence="1">Membrane</location>
        <topology evidence="1">Multi-pass membrane protein</topology>
    </subcellularLocation>
</comment>
<evidence type="ECO:0000256" key="5">
    <source>
        <dbReference type="ARBA" id="ARBA00022847"/>
    </source>
</evidence>
<dbReference type="InterPro" id="IPR037272">
    <property type="entry name" value="SNS_sf"/>
</dbReference>
<feature type="binding site" evidence="14">
    <location>
        <position position="321"/>
    </location>
    <ligand>
        <name>Na(+)</name>
        <dbReference type="ChEBI" id="CHEBI:29101"/>
        <label>1</label>
    </ligand>
</feature>
<feature type="region of interest" description="Disordered" evidence="17">
    <location>
        <begin position="1"/>
        <end position="51"/>
    </location>
</feature>
<feature type="binding site" evidence="14">
    <location>
        <position position="70"/>
    </location>
    <ligand>
        <name>Na(+)</name>
        <dbReference type="ChEBI" id="CHEBI:29101"/>
        <label>1</label>
    </ligand>
</feature>
<feature type="binding site" evidence="14">
    <location>
        <position position="69"/>
    </location>
    <ligand>
        <name>Na(+)</name>
        <dbReference type="ChEBI" id="CHEBI:29101"/>
        <label>1</label>
    </ligand>
</feature>
<dbReference type="PROSITE" id="PS50267">
    <property type="entry name" value="NA_NEUROTRAN_SYMP_3"/>
    <property type="match status" value="1"/>
</dbReference>
<name>A0A9D4P4S6_DERFA</name>
<feature type="binding site" evidence="14">
    <location>
        <position position="74"/>
    </location>
    <ligand>
        <name>Na(+)</name>
        <dbReference type="ChEBI" id="CHEBI:29101"/>
        <label>1</label>
    </ligand>
</feature>
<keyword evidence="8 14" id="KW-0915">Sodium</keyword>
<comment type="caution">
    <text evidence="19">The sequence shown here is derived from an EMBL/GenBank/DDBJ whole genome shotgun (WGS) entry which is preliminary data.</text>
</comment>
<evidence type="ECO:0000256" key="9">
    <source>
        <dbReference type="ARBA" id="ARBA00023065"/>
    </source>
</evidence>
<dbReference type="GO" id="GO:0005283">
    <property type="term" value="F:amino acid:sodium symporter activity"/>
    <property type="evidence" value="ECO:0007669"/>
    <property type="project" value="TreeGrafter"/>
</dbReference>
<evidence type="ECO:0000256" key="18">
    <source>
        <dbReference type="SAM" id="Phobius"/>
    </source>
</evidence>
<feature type="binding site" evidence="14">
    <location>
        <position position="421"/>
    </location>
    <ligand>
        <name>Na(+)</name>
        <dbReference type="ChEBI" id="CHEBI:29101"/>
        <label>1</label>
    </ligand>
</feature>
<accession>A0A9D4P4S6</accession>
<reference evidence="19" key="2">
    <citation type="journal article" date="2021" name="World Allergy Organ. J.">
        <title>Chromosome-level assembly of Dermatophagoides farinae genome and transcriptome reveals two novel allergens Der f 37 and Der f 39.</title>
        <authorList>
            <person name="Chen J."/>
            <person name="Cai Z."/>
            <person name="Fan D."/>
            <person name="Hu J."/>
            <person name="Hou Y."/>
            <person name="He Y."/>
            <person name="Zhang Z."/>
            <person name="Zhao Z."/>
            <person name="Gao P."/>
            <person name="Hu W."/>
            <person name="Sun J."/>
            <person name="Li J."/>
            <person name="Ji K."/>
        </authorList>
    </citation>
    <scope>NUCLEOTIDE SEQUENCE</scope>
    <source>
        <strain evidence="19">JKM2019</strain>
    </source>
</reference>
<feature type="binding site" evidence="14">
    <location>
        <position position="422"/>
    </location>
    <ligand>
        <name>Na(+)</name>
        <dbReference type="ChEBI" id="CHEBI:29101"/>
        <label>1</label>
    </ligand>
</feature>
<reference evidence="19" key="1">
    <citation type="submission" date="2020-06" db="EMBL/GenBank/DDBJ databases">
        <authorList>
            <person name="Ji K."/>
            <person name="Li J."/>
        </authorList>
    </citation>
    <scope>NUCLEOTIDE SEQUENCE</scope>
    <source>
        <strain evidence="19">JKM2019</strain>
        <tissue evidence="19">Whole body</tissue>
    </source>
</reference>
<keyword evidence="15" id="KW-1015">Disulfide bond</keyword>
<evidence type="ECO:0000256" key="17">
    <source>
        <dbReference type="SAM" id="MobiDB-lite"/>
    </source>
</evidence>
<dbReference type="PRINTS" id="PR00176">
    <property type="entry name" value="NANEUSMPORT"/>
</dbReference>
<dbReference type="Pfam" id="PF00209">
    <property type="entry name" value="SNF"/>
    <property type="match status" value="1"/>
</dbReference>
<feature type="transmembrane region" description="Helical" evidence="18">
    <location>
        <begin position="133"/>
        <end position="161"/>
    </location>
</feature>
<dbReference type="InterPro" id="IPR000175">
    <property type="entry name" value="Na/ntran_symport"/>
</dbReference>
<feature type="transmembrane region" description="Helical" evidence="18">
    <location>
        <begin position="265"/>
        <end position="285"/>
    </location>
</feature>
<dbReference type="PANTHER" id="PTHR11616:SF321">
    <property type="entry name" value="SODIUM-DEPENDENT NUTRIENT AMINO ACID TRANSPORTER 1-RELATED"/>
    <property type="match status" value="1"/>
</dbReference>
<evidence type="ECO:0000256" key="15">
    <source>
        <dbReference type="PIRSR" id="PIRSR600175-2"/>
    </source>
</evidence>
<feature type="transmembrane region" description="Helical" evidence="18">
    <location>
        <begin position="480"/>
        <end position="501"/>
    </location>
</feature>
<keyword evidence="5 16" id="KW-0769">Symport</keyword>